<evidence type="ECO:0000256" key="1">
    <source>
        <dbReference type="SAM" id="Coils"/>
    </source>
</evidence>
<proteinExistence type="predicted"/>
<evidence type="ECO:0000313" key="2">
    <source>
        <dbReference type="EMBL" id="CAD8091686.1"/>
    </source>
</evidence>
<dbReference type="OMA" id="IGFQQTD"/>
<dbReference type="Proteomes" id="UP000688137">
    <property type="component" value="Unassembled WGS sequence"/>
</dbReference>
<gene>
    <name evidence="2" type="ORF">PPRIM_AZ9-3.1.T0890010</name>
</gene>
<dbReference type="EMBL" id="CAJJDM010000092">
    <property type="protein sequence ID" value="CAD8091686.1"/>
    <property type="molecule type" value="Genomic_DNA"/>
</dbReference>
<name>A0A8S1NMS2_PARPR</name>
<sequence length="327" mass="38400">MSNFQNRVQKLQCEEVNHDNKPIILICFNKECQKRKVCLTCIEEFHQNHKGELASIEDVEAFIRKNCIKQRGAFQCNDILGKFDEFKNDILSQLKVLEFILKEKVRQLFDNLNNTENKLQQIGDECENDLNDLQNKCKQQIEEFKGEWNKKLNQFKSILTPIQINLKRFEKLSEKDIDLSAQQVNISVLYPKQTIKLTKLNLSLLEKTFHDKQIELEFSIFKNMNLQEKLHNWKTVIDHNKMIIQNDSYQIQLPDNVYFKEGECYSLEIKSNQDVKFKLSNEQSLENQLIGFQQTDYEKASFKSDEKITIISQSTSGLLVSVGALFE</sequence>
<accession>A0A8S1NMS2</accession>
<evidence type="ECO:0000313" key="3">
    <source>
        <dbReference type="Proteomes" id="UP000688137"/>
    </source>
</evidence>
<protein>
    <submittedName>
        <fullName evidence="2">Uncharacterized protein</fullName>
    </submittedName>
</protein>
<dbReference type="AlphaFoldDB" id="A0A8S1NMS2"/>
<comment type="caution">
    <text evidence="2">The sequence shown here is derived from an EMBL/GenBank/DDBJ whole genome shotgun (WGS) entry which is preliminary data.</text>
</comment>
<feature type="coiled-coil region" evidence="1">
    <location>
        <begin position="105"/>
        <end position="143"/>
    </location>
</feature>
<keyword evidence="1" id="KW-0175">Coiled coil</keyword>
<organism evidence="2 3">
    <name type="scientific">Paramecium primaurelia</name>
    <dbReference type="NCBI Taxonomy" id="5886"/>
    <lineage>
        <taxon>Eukaryota</taxon>
        <taxon>Sar</taxon>
        <taxon>Alveolata</taxon>
        <taxon>Ciliophora</taxon>
        <taxon>Intramacronucleata</taxon>
        <taxon>Oligohymenophorea</taxon>
        <taxon>Peniculida</taxon>
        <taxon>Parameciidae</taxon>
        <taxon>Paramecium</taxon>
    </lineage>
</organism>
<reference evidence="2" key="1">
    <citation type="submission" date="2021-01" db="EMBL/GenBank/DDBJ databases">
        <authorList>
            <consortium name="Genoscope - CEA"/>
            <person name="William W."/>
        </authorList>
    </citation>
    <scope>NUCLEOTIDE SEQUENCE</scope>
</reference>
<keyword evidence="3" id="KW-1185">Reference proteome</keyword>